<dbReference type="InterPro" id="IPR009574">
    <property type="entry name" value="DUF1189"/>
</dbReference>
<accession>A0A3A4ZD14</accession>
<dbReference type="Pfam" id="PF06691">
    <property type="entry name" value="DUF1189"/>
    <property type="match status" value="1"/>
</dbReference>
<name>A0A3A4ZD14_UNCKA</name>
<organism evidence="3 4">
    <name type="scientific">candidate division WWE3 bacterium</name>
    <dbReference type="NCBI Taxonomy" id="2053526"/>
    <lineage>
        <taxon>Bacteria</taxon>
        <taxon>Katanobacteria</taxon>
    </lineage>
</organism>
<protein>
    <submittedName>
        <fullName evidence="3">DUF1189 domain-containing protein</fullName>
    </submittedName>
</protein>
<feature type="transmembrane region" description="Helical" evidence="2">
    <location>
        <begin position="35"/>
        <end position="56"/>
    </location>
</feature>
<dbReference type="EMBL" id="QZJF01000016">
    <property type="protein sequence ID" value="RJR27101.1"/>
    <property type="molecule type" value="Genomic_DNA"/>
</dbReference>
<feature type="compositionally biased region" description="Basic and acidic residues" evidence="1">
    <location>
        <begin position="287"/>
        <end position="298"/>
    </location>
</feature>
<feature type="transmembrane region" description="Helical" evidence="2">
    <location>
        <begin position="188"/>
        <end position="205"/>
    </location>
</feature>
<reference evidence="3 4" key="1">
    <citation type="journal article" date="2017" name="ISME J.">
        <title>Energy and carbon metabolisms in a deep terrestrial subsurface fluid microbial community.</title>
        <authorList>
            <person name="Momper L."/>
            <person name="Jungbluth S.P."/>
            <person name="Lee M.D."/>
            <person name="Amend J.P."/>
        </authorList>
    </citation>
    <scope>NUCLEOTIDE SEQUENCE [LARGE SCALE GENOMIC DNA]</scope>
    <source>
        <strain evidence="3">SURF_46</strain>
    </source>
</reference>
<comment type="caution">
    <text evidence="3">The sequence shown here is derived from an EMBL/GenBank/DDBJ whole genome shotgun (WGS) entry which is preliminary data.</text>
</comment>
<feature type="transmembrane region" description="Helical" evidence="2">
    <location>
        <begin position="211"/>
        <end position="227"/>
    </location>
</feature>
<dbReference type="AlphaFoldDB" id="A0A3A4ZD14"/>
<proteinExistence type="predicted"/>
<sequence>MNKLKAFVYVYKNSLLSIGYYKDVLKTTLAFSLKYFFSLAVISSILITISVSFNIYPELNRTMEEMLTKIKDVFPSELVISTKGNEWSINLPEPLIIPFPEVESLEDMAQAPETPAAEIPENLIVFDHNGTVEDFENLNTLILVNEKNVLVKQANKYDVYPIEELPDTQFDRSKFDSTVESVRSFTKYLPYILAVFIFLGTLFYYLVLRTIYILMAAFITWMGSFIFGSKLTYTQNMQVCLHAMTLPITIEVLINAVGFNMNLPFWFALVNIGFAMVVIMNLAKDEKAEDRKEPKNLEDINPPSNTA</sequence>
<dbReference type="Proteomes" id="UP000265540">
    <property type="component" value="Unassembled WGS sequence"/>
</dbReference>
<evidence type="ECO:0000256" key="2">
    <source>
        <dbReference type="SAM" id="Phobius"/>
    </source>
</evidence>
<feature type="region of interest" description="Disordered" evidence="1">
    <location>
        <begin position="287"/>
        <end position="307"/>
    </location>
</feature>
<keyword evidence="2" id="KW-0812">Transmembrane</keyword>
<keyword evidence="2" id="KW-1133">Transmembrane helix</keyword>
<evidence type="ECO:0000313" key="3">
    <source>
        <dbReference type="EMBL" id="RJR27101.1"/>
    </source>
</evidence>
<evidence type="ECO:0000256" key="1">
    <source>
        <dbReference type="SAM" id="MobiDB-lite"/>
    </source>
</evidence>
<feature type="transmembrane region" description="Helical" evidence="2">
    <location>
        <begin position="239"/>
        <end position="259"/>
    </location>
</feature>
<keyword evidence="2" id="KW-0472">Membrane</keyword>
<evidence type="ECO:0000313" key="4">
    <source>
        <dbReference type="Proteomes" id="UP000265540"/>
    </source>
</evidence>
<feature type="transmembrane region" description="Helical" evidence="2">
    <location>
        <begin position="265"/>
        <end position="283"/>
    </location>
</feature>
<gene>
    <name evidence="3" type="ORF">C4561_02960</name>
</gene>